<dbReference type="AlphaFoldDB" id="A0A5C4L8F9"/>
<comment type="caution">
    <text evidence="1">The sequence shown here is derived from an EMBL/GenBank/DDBJ whole genome shotgun (WGS) entry which is preliminary data.</text>
</comment>
<evidence type="ECO:0000313" key="1">
    <source>
        <dbReference type="EMBL" id="TNC07881.1"/>
    </source>
</evidence>
<organism evidence="1 2">
    <name type="scientific">Methylobacterium terricola</name>
    <dbReference type="NCBI Taxonomy" id="2583531"/>
    <lineage>
        <taxon>Bacteria</taxon>
        <taxon>Pseudomonadati</taxon>
        <taxon>Pseudomonadota</taxon>
        <taxon>Alphaproteobacteria</taxon>
        <taxon>Hyphomicrobiales</taxon>
        <taxon>Methylobacteriaceae</taxon>
        <taxon>Methylobacterium</taxon>
    </lineage>
</organism>
<gene>
    <name evidence="1" type="ORF">FF100_31045</name>
</gene>
<dbReference type="Proteomes" id="UP000305267">
    <property type="component" value="Unassembled WGS sequence"/>
</dbReference>
<evidence type="ECO:0000313" key="2">
    <source>
        <dbReference type="Proteomes" id="UP000305267"/>
    </source>
</evidence>
<dbReference type="RefSeq" id="WP_139039900.1">
    <property type="nucleotide sequence ID" value="NZ_VDDA01000029.1"/>
</dbReference>
<dbReference type="OrthoDB" id="8162356at2"/>
<proteinExistence type="predicted"/>
<protein>
    <submittedName>
        <fullName evidence="1">Uncharacterized protein</fullName>
    </submittedName>
</protein>
<name>A0A5C4L8F9_9HYPH</name>
<keyword evidence="2" id="KW-1185">Reference proteome</keyword>
<dbReference type="EMBL" id="VDDA01000029">
    <property type="protein sequence ID" value="TNC07881.1"/>
    <property type="molecule type" value="Genomic_DNA"/>
</dbReference>
<reference evidence="1 2" key="1">
    <citation type="submission" date="2019-06" db="EMBL/GenBank/DDBJ databases">
        <title>Genome of Methylobacterium sp. 17Sr1-39.</title>
        <authorList>
            <person name="Seo T."/>
        </authorList>
    </citation>
    <scope>NUCLEOTIDE SEQUENCE [LARGE SCALE GENOMIC DNA]</scope>
    <source>
        <strain evidence="1 2">17Sr1-39</strain>
    </source>
</reference>
<accession>A0A5C4L8F9</accession>
<sequence length="70" mass="7627">MRQMRTMAAGAIRALPHAVPVKNGTAAVGGLLPVRNLSPEPMRTALADIGAAPAMRLGRDRRRPRRRARF</sequence>